<evidence type="ECO:0000256" key="9">
    <source>
        <dbReference type="ARBA" id="ARBA00022853"/>
    </source>
</evidence>
<feature type="compositionally biased region" description="Polar residues" evidence="13">
    <location>
        <begin position="562"/>
        <end position="583"/>
    </location>
</feature>
<dbReference type="InterPro" id="IPR025790">
    <property type="entry name" value="Suv4-20_animal"/>
</dbReference>
<dbReference type="GO" id="GO:0032259">
    <property type="term" value="P:methylation"/>
    <property type="evidence" value="ECO:0007669"/>
    <property type="project" value="UniProtKB-KW"/>
</dbReference>
<feature type="compositionally biased region" description="Polar residues" evidence="13">
    <location>
        <begin position="515"/>
        <end position="529"/>
    </location>
</feature>
<feature type="compositionally biased region" description="Polar residues" evidence="13">
    <location>
        <begin position="822"/>
        <end position="831"/>
    </location>
</feature>
<dbReference type="Gene3D" id="2.170.270.10">
    <property type="entry name" value="SET domain"/>
    <property type="match status" value="1"/>
</dbReference>
<keyword evidence="7" id="KW-0808">Transferase</keyword>
<feature type="compositionally biased region" description="Basic and acidic residues" evidence="13">
    <location>
        <begin position="810"/>
        <end position="821"/>
    </location>
</feature>
<keyword evidence="8" id="KW-0949">S-adenosyl-L-methionine</keyword>
<evidence type="ECO:0000256" key="6">
    <source>
        <dbReference type="ARBA" id="ARBA00022603"/>
    </source>
</evidence>
<evidence type="ECO:0000259" key="14">
    <source>
        <dbReference type="PROSITE" id="PS50280"/>
    </source>
</evidence>
<dbReference type="GO" id="GO:0005694">
    <property type="term" value="C:chromosome"/>
    <property type="evidence" value="ECO:0007669"/>
    <property type="project" value="UniProtKB-SubCell"/>
</dbReference>
<evidence type="ECO:0000256" key="12">
    <source>
        <dbReference type="ARBA" id="ARBA00023242"/>
    </source>
</evidence>
<dbReference type="EC" id="2.1.1.362" evidence="3"/>
<evidence type="ECO:0000256" key="11">
    <source>
        <dbReference type="ARBA" id="ARBA00023163"/>
    </source>
</evidence>
<dbReference type="CDD" id="cd10524">
    <property type="entry name" value="SET_Suv4-20-like"/>
    <property type="match status" value="1"/>
</dbReference>
<sequence>MNTAKKQASLPNVTGNHLMNWRELAEADDLASALTVDPFLGFTTHKMTEMKIRIPTRIKSKLRDIISDFQKNKCYETTFDQLTSDPNIVKKSLRSDVRFREHVYRYLLLFDDRSGVEIRPCWRYASENHVGAAIFATRNWPKGSRISTLIGCIAELKHSEETSFLKYHQNDFSVMYSSRKNCSQLWLGPAAYVNHDCQPNCEFTINCDIDARMSLEAKVDIKKGDEVFIYYGKHFFDTNNSACECFTCELLGRGYFSQNLEDDGRDRDNTKTDHSTSCPLETTPNKQNDPSRCSPGCRFPSDGRSSEEFERNFGRILRDRLNAPESLKTARLPCATDTPATLADLLRKGSSAGLARRSLSKAYSLRHTGSRLERVKARIFAEVVRTTEKDDGENKLKRRSKETDHKSVFAPDSKLRSADHYSSEHLTHCESRTSIWLRSAPTPPRTDSEADSSSSAFSVPPIRLSRRRTVDSTQAEFKVEARDPATTSVYAGEDANTVTNDSDSPLPPQLDRVSSVDSASMPSQLSTAASTPDLRISYYQCLSDRSASNPRMPILSAGTPRESPSSVPSLLNDSSGNTSCTSPACTVEPIMERLLDEARPSFTQRASNVGDSKISSTSHSKSHSKRLTNYDARLIAEASLLPPIPDKRQRRHYSLSFISTTNTLSKSSSVLTKLRHSFFTSPKYSRTHNLTASRLVRSRSFGGSRAKSWTGRHIRRRSKHPRNAASFTLSSHGAFKSCNSSADCGEISTSPPASWSTVSDAPVFCRTIVRTNPGSRVPRLTSDRFDIPGFVRSSCTTPLQTDPIDDLDESVDRSISEHSRDTQTPATSNDSMDYLYTEHNYTKPGNFSLSTPHHDTPETPTIYADRSPCSAHISSCHGSSYLNPQDFITSTPPPPVLKPATPISFVDRSAPLLLPNFCDESWFQRDLSQSPVLTSSSLTTESWPNIGQSDPRRSLNFVFSPISNPQRRLFPVSQRLTVTLKRIGPAHYQISRPNSLFVSN</sequence>
<dbReference type="Pfam" id="PF00856">
    <property type="entry name" value="SET"/>
    <property type="match status" value="1"/>
</dbReference>
<accession>A0AAV2TQ26</accession>
<evidence type="ECO:0000256" key="1">
    <source>
        <dbReference type="ARBA" id="ARBA00004123"/>
    </source>
</evidence>
<evidence type="ECO:0000256" key="7">
    <source>
        <dbReference type="ARBA" id="ARBA00022679"/>
    </source>
</evidence>
<keyword evidence="10" id="KW-0805">Transcription regulation</keyword>
<feature type="region of interest" description="Disordered" evidence="13">
    <location>
        <begin position="549"/>
        <end position="583"/>
    </location>
</feature>
<dbReference type="EMBL" id="CAXLJL010000600">
    <property type="protein sequence ID" value="CAL5139343.1"/>
    <property type="molecule type" value="Genomic_DNA"/>
</dbReference>
<dbReference type="SUPFAM" id="SSF82199">
    <property type="entry name" value="SET domain"/>
    <property type="match status" value="1"/>
</dbReference>
<dbReference type="InterPro" id="IPR039977">
    <property type="entry name" value="Suv4-20/Set9"/>
</dbReference>
<evidence type="ECO:0000313" key="16">
    <source>
        <dbReference type="Proteomes" id="UP001497525"/>
    </source>
</evidence>
<reference evidence="15" key="1">
    <citation type="submission" date="2024-06" db="EMBL/GenBank/DDBJ databases">
        <authorList>
            <person name="Liu X."/>
            <person name="Lenzi L."/>
            <person name="Haldenby T S."/>
            <person name="Uol C."/>
        </authorList>
    </citation>
    <scope>NUCLEOTIDE SEQUENCE</scope>
</reference>
<keyword evidence="4" id="KW-0158">Chromosome</keyword>
<feature type="region of interest" description="Disordered" evidence="13">
    <location>
        <begin position="386"/>
        <end position="424"/>
    </location>
</feature>
<evidence type="ECO:0000256" key="10">
    <source>
        <dbReference type="ARBA" id="ARBA00023015"/>
    </source>
</evidence>
<feature type="region of interest" description="Disordered" evidence="13">
    <location>
        <begin position="796"/>
        <end position="831"/>
    </location>
</feature>
<evidence type="ECO:0000256" key="13">
    <source>
        <dbReference type="SAM" id="MobiDB-lite"/>
    </source>
</evidence>
<comment type="subcellular location">
    <subcellularLocation>
        <location evidence="2">Chromosome</location>
    </subcellularLocation>
    <subcellularLocation>
        <location evidence="1">Nucleus</location>
    </subcellularLocation>
</comment>
<dbReference type="GO" id="GO:0140941">
    <property type="term" value="F:histone H4K20me methyltransferase activity"/>
    <property type="evidence" value="ECO:0007669"/>
    <property type="project" value="UniProtKB-EC"/>
</dbReference>
<organism evidence="15 16">
    <name type="scientific">Calicophoron daubneyi</name>
    <name type="common">Rumen fluke</name>
    <name type="synonym">Paramphistomum daubneyi</name>
    <dbReference type="NCBI Taxonomy" id="300641"/>
    <lineage>
        <taxon>Eukaryota</taxon>
        <taxon>Metazoa</taxon>
        <taxon>Spiralia</taxon>
        <taxon>Lophotrochozoa</taxon>
        <taxon>Platyhelminthes</taxon>
        <taxon>Trematoda</taxon>
        <taxon>Digenea</taxon>
        <taxon>Plagiorchiida</taxon>
        <taxon>Pronocephalata</taxon>
        <taxon>Paramphistomoidea</taxon>
        <taxon>Paramphistomidae</taxon>
        <taxon>Calicophoron</taxon>
    </lineage>
</organism>
<keyword evidence="11" id="KW-0804">Transcription</keyword>
<name>A0AAV2TQ26_CALDB</name>
<dbReference type="GO" id="GO:0005634">
    <property type="term" value="C:nucleus"/>
    <property type="evidence" value="ECO:0007669"/>
    <property type="project" value="UniProtKB-SubCell"/>
</dbReference>
<dbReference type="PANTHER" id="PTHR12977">
    <property type="entry name" value="SUPPRESSOR OF VARIEGATION 4-20-RELATED"/>
    <property type="match status" value="1"/>
</dbReference>
<dbReference type="Gene3D" id="1.10.10.1700">
    <property type="entry name" value="Histone-lysine N-methyltransferase"/>
    <property type="match status" value="1"/>
</dbReference>
<keyword evidence="9" id="KW-0156">Chromatin regulator</keyword>
<dbReference type="InterPro" id="IPR041938">
    <property type="entry name" value="Hist-Lys_N-MTase_N"/>
</dbReference>
<evidence type="ECO:0000256" key="3">
    <source>
        <dbReference type="ARBA" id="ARBA00012188"/>
    </source>
</evidence>
<keyword evidence="5" id="KW-0678">Repressor</keyword>
<dbReference type="InterPro" id="IPR001214">
    <property type="entry name" value="SET_dom"/>
</dbReference>
<evidence type="ECO:0000313" key="15">
    <source>
        <dbReference type="EMBL" id="CAL5139343.1"/>
    </source>
</evidence>
<proteinExistence type="predicted"/>
<dbReference type="PROSITE" id="PS50280">
    <property type="entry name" value="SET"/>
    <property type="match status" value="1"/>
</dbReference>
<dbReference type="PROSITE" id="PS51570">
    <property type="entry name" value="SAM_MT43_SUVAR420_2"/>
    <property type="match status" value="1"/>
</dbReference>
<keyword evidence="12" id="KW-0539">Nucleus</keyword>
<evidence type="ECO:0000256" key="8">
    <source>
        <dbReference type="ARBA" id="ARBA00022691"/>
    </source>
</evidence>
<feature type="compositionally biased region" description="Polar residues" evidence="13">
    <location>
        <begin position="275"/>
        <end position="291"/>
    </location>
</feature>
<feature type="region of interest" description="Disordered" evidence="13">
    <location>
        <begin position="437"/>
        <end position="529"/>
    </location>
</feature>
<protein>
    <recommendedName>
        <fullName evidence="3">[histone H4]-N-methyl-L-lysine(20) N-methyltransferase</fullName>
        <ecNumber evidence="3">2.1.1.362</ecNumber>
    </recommendedName>
</protein>
<feature type="region of interest" description="Disordered" evidence="13">
    <location>
        <begin position="261"/>
        <end position="306"/>
    </location>
</feature>
<dbReference type="SMART" id="SM00317">
    <property type="entry name" value="SET"/>
    <property type="match status" value="1"/>
</dbReference>
<dbReference type="AlphaFoldDB" id="A0AAV2TQ26"/>
<dbReference type="InterPro" id="IPR046341">
    <property type="entry name" value="SET_dom_sf"/>
</dbReference>
<feature type="region of interest" description="Disordered" evidence="13">
    <location>
        <begin position="602"/>
        <end position="625"/>
    </location>
</feature>
<dbReference type="PANTHER" id="PTHR12977:SF4">
    <property type="entry name" value="HISTONE-LYSINE N-METHYLTRANSFERASE KMT5B"/>
    <property type="match status" value="1"/>
</dbReference>
<feature type="domain" description="SET" evidence="14">
    <location>
        <begin position="114"/>
        <end position="232"/>
    </location>
</feature>
<keyword evidence="6" id="KW-0489">Methyltransferase</keyword>
<evidence type="ECO:0000256" key="5">
    <source>
        <dbReference type="ARBA" id="ARBA00022491"/>
    </source>
</evidence>
<evidence type="ECO:0000256" key="2">
    <source>
        <dbReference type="ARBA" id="ARBA00004286"/>
    </source>
</evidence>
<comment type="caution">
    <text evidence="15">The sequence shown here is derived from an EMBL/GenBank/DDBJ whole genome shotgun (WGS) entry which is preliminary data.</text>
</comment>
<feature type="compositionally biased region" description="Basic and acidic residues" evidence="13">
    <location>
        <begin position="262"/>
        <end position="274"/>
    </location>
</feature>
<evidence type="ECO:0000256" key="4">
    <source>
        <dbReference type="ARBA" id="ARBA00022454"/>
    </source>
</evidence>
<gene>
    <name evidence="15" type="ORF">CDAUBV1_LOCUS14368</name>
</gene>
<dbReference type="Proteomes" id="UP001497525">
    <property type="component" value="Unassembled WGS sequence"/>
</dbReference>